<dbReference type="Proteomes" id="UP000801492">
    <property type="component" value="Unassembled WGS sequence"/>
</dbReference>
<proteinExistence type="predicted"/>
<sequence length="340" mass="41000">MSIPYDCISLISTYLTDDDYLNYCHAFDMKPRFDNLTFWYVIRNVMKLYSLELNFRNVTKCINSPPNIWGIISEVVELSEDFIRKFKDDLNWRCILTYQKLSEEFLREFKDIVDWKLVSNYQELSESFMREFKESINWPCISLKQELSAEFILEFKDRVNWTNISALQTLSESTIRQFQDYVDWRHISSVHRLSEDFIRKFKHRVSWHAISFGQNLSEAFIREFEDFVDWEYISGKQKLSQKFIHEFKDRINWSALLMEKRNFKLPISFLEKHINYIDFKCVGFIKLSKEFTQKIGQKCILNNPKYCKEVIENYINHVGEDSILQRVCKKTGYLEVLQFS</sequence>
<comment type="caution">
    <text evidence="1">The sequence shown here is derived from an EMBL/GenBank/DDBJ whole genome shotgun (WGS) entry which is preliminary data.</text>
</comment>
<evidence type="ECO:0000313" key="2">
    <source>
        <dbReference type="Proteomes" id="UP000801492"/>
    </source>
</evidence>
<dbReference type="AlphaFoldDB" id="A0A8K0DAE8"/>
<gene>
    <name evidence="1" type="ORF">ILUMI_05815</name>
</gene>
<accession>A0A8K0DAE8</accession>
<organism evidence="1 2">
    <name type="scientific">Ignelater luminosus</name>
    <name type="common">Cucubano</name>
    <name type="synonym">Pyrophorus luminosus</name>
    <dbReference type="NCBI Taxonomy" id="2038154"/>
    <lineage>
        <taxon>Eukaryota</taxon>
        <taxon>Metazoa</taxon>
        <taxon>Ecdysozoa</taxon>
        <taxon>Arthropoda</taxon>
        <taxon>Hexapoda</taxon>
        <taxon>Insecta</taxon>
        <taxon>Pterygota</taxon>
        <taxon>Neoptera</taxon>
        <taxon>Endopterygota</taxon>
        <taxon>Coleoptera</taxon>
        <taxon>Polyphaga</taxon>
        <taxon>Elateriformia</taxon>
        <taxon>Elateroidea</taxon>
        <taxon>Elateridae</taxon>
        <taxon>Agrypninae</taxon>
        <taxon>Pyrophorini</taxon>
        <taxon>Ignelater</taxon>
    </lineage>
</organism>
<reference evidence="1" key="1">
    <citation type="submission" date="2019-08" db="EMBL/GenBank/DDBJ databases">
        <title>The genome of the North American firefly Photinus pyralis.</title>
        <authorList>
            <consortium name="Photinus pyralis genome working group"/>
            <person name="Fallon T.R."/>
            <person name="Sander Lower S.E."/>
            <person name="Weng J.-K."/>
        </authorList>
    </citation>
    <scope>NUCLEOTIDE SEQUENCE</scope>
    <source>
        <strain evidence="1">TRF0915ILg1</strain>
        <tissue evidence="1">Whole body</tissue>
    </source>
</reference>
<dbReference type="OrthoDB" id="6435220at2759"/>
<name>A0A8K0DAE8_IGNLU</name>
<dbReference type="EMBL" id="VTPC01002231">
    <property type="protein sequence ID" value="KAF2900371.1"/>
    <property type="molecule type" value="Genomic_DNA"/>
</dbReference>
<protein>
    <submittedName>
        <fullName evidence="1">Uncharacterized protein</fullName>
    </submittedName>
</protein>
<keyword evidence="2" id="KW-1185">Reference proteome</keyword>
<dbReference type="Gene3D" id="1.20.5.240">
    <property type="match status" value="1"/>
</dbReference>
<evidence type="ECO:0000313" key="1">
    <source>
        <dbReference type="EMBL" id="KAF2900371.1"/>
    </source>
</evidence>